<comment type="subcellular location">
    <subcellularLocation>
        <location evidence="1">Membrane</location>
        <topology evidence="1">Multi-pass membrane protein</topology>
    </subcellularLocation>
</comment>
<evidence type="ECO:0008006" key="14">
    <source>
        <dbReference type="Google" id="ProtNLM"/>
    </source>
</evidence>
<evidence type="ECO:0000256" key="1">
    <source>
        <dbReference type="ARBA" id="ARBA00004141"/>
    </source>
</evidence>
<evidence type="ECO:0000259" key="9">
    <source>
        <dbReference type="Pfam" id="PF02714"/>
    </source>
</evidence>
<evidence type="ECO:0000256" key="6">
    <source>
        <dbReference type="ARBA" id="ARBA00023136"/>
    </source>
</evidence>
<dbReference type="InterPro" id="IPR027815">
    <property type="entry name" value="CSC1/OSCA1-like_cyt"/>
</dbReference>
<feature type="domain" description="CSC1/OSCA1-like 7TM region" evidence="9">
    <location>
        <begin position="438"/>
        <end position="715"/>
    </location>
</feature>
<feature type="domain" description="CSC1/OSCA1-like cytosolic" evidence="11">
    <location>
        <begin position="254"/>
        <end position="426"/>
    </location>
</feature>
<dbReference type="Pfam" id="PF13967">
    <property type="entry name" value="RSN1_TM"/>
    <property type="match status" value="1"/>
</dbReference>
<dbReference type="PANTHER" id="PTHR13018:SF5">
    <property type="entry name" value="RE44586P"/>
    <property type="match status" value="1"/>
</dbReference>
<dbReference type="PANTHER" id="PTHR13018">
    <property type="entry name" value="PROBABLE MEMBRANE PROTEIN DUF221-RELATED"/>
    <property type="match status" value="1"/>
</dbReference>
<keyword evidence="6 8" id="KW-0472">Membrane</keyword>
<feature type="transmembrane region" description="Helical" evidence="8">
    <location>
        <begin position="645"/>
        <end position="672"/>
    </location>
</feature>
<name>A0A1D1WBH3_RAMVA</name>
<dbReference type="OrthoDB" id="1689567at2759"/>
<dbReference type="Proteomes" id="UP000186922">
    <property type="component" value="Unassembled WGS sequence"/>
</dbReference>
<dbReference type="InterPro" id="IPR045122">
    <property type="entry name" value="Csc1-like"/>
</dbReference>
<evidence type="ECO:0000256" key="2">
    <source>
        <dbReference type="ARBA" id="ARBA00007779"/>
    </source>
</evidence>
<evidence type="ECO:0000313" key="12">
    <source>
        <dbReference type="EMBL" id="GAV09544.1"/>
    </source>
</evidence>
<dbReference type="InterPro" id="IPR032880">
    <property type="entry name" value="CSC1/OSCA1-like_N"/>
</dbReference>
<dbReference type="Pfam" id="PF14703">
    <property type="entry name" value="PHM7_cyt"/>
    <property type="match status" value="1"/>
</dbReference>
<feature type="domain" description="CSC1/OSCA1-like N-terminal transmembrane" evidence="10">
    <location>
        <begin position="130"/>
        <end position="236"/>
    </location>
</feature>
<dbReference type="Pfam" id="PF02714">
    <property type="entry name" value="RSN1_7TM"/>
    <property type="match status" value="1"/>
</dbReference>
<evidence type="ECO:0000259" key="10">
    <source>
        <dbReference type="Pfam" id="PF13967"/>
    </source>
</evidence>
<feature type="transmembrane region" description="Helical" evidence="8">
    <location>
        <begin position="439"/>
        <end position="464"/>
    </location>
</feature>
<keyword evidence="5 8" id="KW-1133">Transmembrane helix</keyword>
<reference evidence="12 13" key="1">
    <citation type="journal article" date="2016" name="Nat. Commun.">
        <title>Extremotolerant tardigrade genome and improved radiotolerance of human cultured cells by tardigrade-unique protein.</title>
        <authorList>
            <person name="Hashimoto T."/>
            <person name="Horikawa D.D."/>
            <person name="Saito Y."/>
            <person name="Kuwahara H."/>
            <person name="Kozuka-Hata H."/>
            <person name="Shin-I T."/>
            <person name="Minakuchi Y."/>
            <person name="Ohishi K."/>
            <person name="Motoyama A."/>
            <person name="Aizu T."/>
            <person name="Enomoto A."/>
            <person name="Kondo K."/>
            <person name="Tanaka S."/>
            <person name="Hara Y."/>
            <person name="Koshikawa S."/>
            <person name="Sagara H."/>
            <person name="Miura T."/>
            <person name="Yokobori S."/>
            <person name="Miyagawa K."/>
            <person name="Suzuki Y."/>
            <person name="Kubo T."/>
            <person name="Oyama M."/>
            <person name="Kohara Y."/>
            <person name="Fujiyama A."/>
            <person name="Arakawa K."/>
            <person name="Katayama T."/>
            <person name="Toyoda A."/>
            <person name="Kunieda T."/>
        </authorList>
    </citation>
    <scope>NUCLEOTIDE SEQUENCE [LARGE SCALE GENOMIC DNA]</scope>
    <source>
        <strain evidence="12 13">YOKOZUNA-1</strain>
    </source>
</reference>
<feature type="region of interest" description="Disordered" evidence="7">
    <location>
        <begin position="93"/>
        <end position="127"/>
    </location>
</feature>
<keyword evidence="13" id="KW-1185">Reference proteome</keyword>
<evidence type="ECO:0000256" key="7">
    <source>
        <dbReference type="SAM" id="MobiDB-lite"/>
    </source>
</evidence>
<proteinExistence type="inferred from homology"/>
<keyword evidence="4 8" id="KW-0812">Transmembrane</keyword>
<sequence length="838" mass="94104">MANTSTTTKAPNPDADECGIRDGTIGDPFALSLGNAFSGIPQNLILNLIFFAGLLGTFIVLRKRGWGSSLIPLVGRRTNEWSSIFYGNPRALQDTPSALNTPSTPEKLSPDSPPDGHDVNILPHDRSPDDLSDRQLFMSWLKNAILGRDETLLDRCGPAALEYLRFQRHVIAFAGFLMIVALVVIMPVNFGGTLHYNPNNTFPATTIGNVDPKSETLWVHVVFTIAIFPMAILIMYNYGMQFRLTKRTPQRLPKTLMFNGLKARVTTEEKIIQHFREAFPEVEVTRVFLTLDVAQLNKLDYQLTWVDRALRYYEISMKERSERPLVIEKGYCCAKCFDGVDAVDYYQSKKAELEKKISEKVQGWKSTNPVFFVSFASEDMVSRVYKEYNAAKFYKGHPRTSVSDAIGAAHWTARLAPSPPMVNWENLSSNGFMWYAKAIVLNTLLIMFLIFLTTPPLVLQFLMLKPINTTASASGKIELPKWTAAVPFMAQFLPTILLLSVAGVIPVLLYYVVWYTRYHTKSKEMRVEMKMLFAYLLIVILILPSLALVSVDGLFKAVLNCQDSTFQCIAKNLKWRCVFLPDNGSLFVNLMITSAFIGTGVRLLRFGQLFVFLCRFFCCAQSEADRYIVARLKNVFPFMEYYPDFLLTFTIVAVYSFICPMITFFGLIALIMKHLVDRYNLIYAFGKSEAPNSVHAAAVNHFLVAILLQNGVMIFFFTFRDSGVNAQSALLITSLVINGLIYIAISWFGLFSKASLVEEFSQDDIDTPANTPVGTPTRRARSEYIPPVLQNFEARNLTSPVGSDADAARGFHGPQVEEPFVDDRRTPGFIANAAASGR</sequence>
<dbReference type="AlphaFoldDB" id="A0A1D1WBH3"/>
<feature type="transmembrane region" description="Helical" evidence="8">
    <location>
        <begin position="217"/>
        <end position="238"/>
    </location>
</feature>
<evidence type="ECO:0000259" key="11">
    <source>
        <dbReference type="Pfam" id="PF14703"/>
    </source>
</evidence>
<feature type="transmembrane region" description="Helical" evidence="8">
    <location>
        <begin position="693"/>
        <end position="717"/>
    </location>
</feature>
<feature type="transmembrane region" description="Helical" evidence="8">
    <location>
        <begin position="170"/>
        <end position="190"/>
    </location>
</feature>
<protein>
    <recommendedName>
        <fullName evidence="14">CSC1/OSCA1-like 7TM region domain-containing protein</fullName>
    </recommendedName>
</protein>
<feature type="compositionally biased region" description="Basic and acidic residues" evidence="7">
    <location>
        <begin position="114"/>
        <end position="127"/>
    </location>
</feature>
<feature type="compositionally biased region" description="Polar residues" evidence="7">
    <location>
        <begin position="94"/>
        <end position="106"/>
    </location>
</feature>
<dbReference type="STRING" id="947166.A0A1D1WBH3"/>
<dbReference type="GO" id="GO:0005886">
    <property type="term" value="C:plasma membrane"/>
    <property type="evidence" value="ECO:0007669"/>
    <property type="project" value="TreeGrafter"/>
</dbReference>
<organism evidence="12 13">
    <name type="scientific">Ramazzottius varieornatus</name>
    <name type="common">Water bear</name>
    <name type="synonym">Tardigrade</name>
    <dbReference type="NCBI Taxonomy" id="947166"/>
    <lineage>
        <taxon>Eukaryota</taxon>
        <taxon>Metazoa</taxon>
        <taxon>Ecdysozoa</taxon>
        <taxon>Tardigrada</taxon>
        <taxon>Eutardigrada</taxon>
        <taxon>Parachela</taxon>
        <taxon>Hypsibioidea</taxon>
        <taxon>Ramazzottiidae</taxon>
        <taxon>Ramazzottius</taxon>
    </lineage>
</organism>
<evidence type="ECO:0000256" key="8">
    <source>
        <dbReference type="SAM" id="Phobius"/>
    </source>
</evidence>
<feature type="transmembrane region" description="Helical" evidence="8">
    <location>
        <begin position="484"/>
        <end position="511"/>
    </location>
</feature>
<evidence type="ECO:0000313" key="13">
    <source>
        <dbReference type="Proteomes" id="UP000186922"/>
    </source>
</evidence>
<accession>A0A1D1WBH3</accession>
<evidence type="ECO:0000256" key="4">
    <source>
        <dbReference type="ARBA" id="ARBA00022692"/>
    </source>
</evidence>
<feature type="transmembrane region" description="Helical" evidence="8">
    <location>
        <begin position="532"/>
        <end position="551"/>
    </location>
</feature>
<feature type="transmembrane region" description="Helical" evidence="8">
    <location>
        <begin position="44"/>
        <end position="61"/>
    </location>
</feature>
<feature type="transmembrane region" description="Helical" evidence="8">
    <location>
        <begin position="729"/>
        <end position="751"/>
    </location>
</feature>
<evidence type="ECO:0000256" key="5">
    <source>
        <dbReference type="ARBA" id="ARBA00022989"/>
    </source>
</evidence>
<dbReference type="EMBL" id="BDGG01000023">
    <property type="protein sequence ID" value="GAV09544.1"/>
    <property type="molecule type" value="Genomic_DNA"/>
</dbReference>
<dbReference type="InterPro" id="IPR003864">
    <property type="entry name" value="CSC1/OSCA1-like_7TM"/>
</dbReference>
<gene>
    <name evidence="12" type="primary">RvY_19059-1</name>
    <name evidence="12" type="synonym">RvY_19059.1</name>
    <name evidence="12" type="ORF">RvY_19059</name>
</gene>
<comment type="caution">
    <text evidence="12">The sequence shown here is derived from an EMBL/GenBank/DDBJ whole genome shotgun (WGS) entry which is preliminary data.</text>
</comment>
<dbReference type="GO" id="GO:0005227">
    <property type="term" value="F:calcium-activated cation channel activity"/>
    <property type="evidence" value="ECO:0007669"/>
    <property type="project" value="InterPro"/>
</dbReference>
<keyword evidence="3" id="KW-0813">Transport</keyword>
<evidence type="ECO:0000256" key="3">
    <source>
        <dbReference type="ARBA" id="ARBA00022448"/>
    </source>
</evidence>
<comment type="similarity">
    <text evidence="2">Belongs to the CSC1 (TC 1.A.17) family.</text>
</comment>